<evidence type="ECO:0000259" key="1">
    <source>
        <dbReference type="Pfam" id="PF04851"/>
    </source>
</evidence>
<dbReference type="InterPro" id="IPR050742">
    <property type="entry name" value="Helicase_Restrict-Modif_Enz"/>
</dbReference>
<dbReference type="NCBIfam" id="NF012027">
    <property type="entry name" value="PRK15483.1"/>
    <property type="match status" value="1"/>
</dbReference>
<comment type="caution">
    <text evidence="3">The sequence shown here is derived from an EMBL/GenBank/DDBJ whole genome shotgun (WGS) entry which is preliminary data.</text>
</comment>
<dbReference type="Pfam" id="PF04851">
    <property type="entry name" value="ResIII"/>
    <property type="match status" value="1"/>
</dbReference>
<gene>
    <name evidence="3" type="ORF">V3M73_10490</name>
</gene>
<dbReference type="EMBL" id="JBAGNM010000027">
    <property type="protein sequence ID" value="MEW6955443.1"/>
    <property type="molecule type" value="Genomic_DNA"/>
</dbReference>
<evidence type="ECO:0000313" key="4">
    <source>
        <dbReference type="Proteomes" id="UP001555100"/>
    </source>
</evidence>
<evidence type="ECO:0000259" key="2">
    <source>
        <dbReference type="Pfam" id="PF19778"/>
    </source>
</evidence>
<feature type="domain" description="Type III restriction enzyme C-terminal endonuclease" evidence="2">
    <location>
        <begin position="864"/>
        <end position="972"/>
    </location>
</feature>
<protein>
    <submittedName>
        <fullName evidence="3">Type III restriction-modification system endonuclease</fullName>
    </submittedName>
</protein>
<keyword evidence="3" id="KW-0255">Endonuclease</keyword>
<keyword evidence="3" id="KW-0378">Hydrolase</keyword>
<keyword evidence="3" id="KW-0540">Nuclease</keyword>
<dbReference type="SUPFAM" id="SSF52540">
    <property type="entry name" value="P-loop containing nucleoside triphosphate hydrolases"/>
    <property type="match status" value="2"/>
</dbReference>
<reference evidence="3 4" key="1">
    <citation type="submission" date="2024-01" db="EMBL/GenBank/DDBJ databases">
        <title>Genomic analysis and antimicrobial resistance profiles of Trueperella pyogenes isolated from domestic and wild animals.</title>
        <authorList>
            <person name="Magossi G."/>
            <person name="Gzyl K.E."/>
            <person name="Holman D.B."/>
            <person name="Amat S."/>
        </authorList>
    </citation>
    <scope>NUCLEOTIDE SEQUENCE [LARGE SCALE GENOMIC DNA]</scope>
    <source>
        <strain evidence="3 4">1494</strain>
    </source>
</reference>
<accession>A0ABV3NE95</accession>
<dbReference type="Proteomes" id="UP001555100">
    <property type="component" value="Unassembled WGS sequence"/>
</dbReference>
<dbReference type="RefSeq" id="WP_367199496.1">
    <property type="nucleotide sequence ID" value="NZ_JBAGLV010000001.1"/>
</dbReference>
<feature type="domain" description="Helicase/UvrB N-terminal" evidence="1">
    <location>
        <begin position="79"/>
        <end position="257"/>
    </location>
</feature>
<dbReference type="PANTHER" id="PTHR47396:SF1">
    <property type="entry name" value="ATP-DEPENDENT HELICASE IRC3-RELATED"/>
    <property type="match status" value="1"/>
</dbReference>
<dbReference type="InterPro" id="IPR045572">
    <property type="entry name" value="RE_endonuc_C"/>
</dbReference>
<proteinExistence type="predicted"/>
<keyword evidence="4" id="KW-1185">Reference proteome</keyword>
<evidence type="ECO:0000313" key="3">
    <source>
        <dbReference type="EMBL" id="MEW6955443.1"/>
    </source>
</evidence>
<name>A0ABV3NE95_9ACTO</name>
<dbReference type="Gene3D" id="3.40.50.300">
    <property type="entry name" value="P-loop containing nucleotide triphosphate hydrolases"/>
    <property type="match status" value="2"/>
</dbReference>
<dbReference type="PANTHER" id="PTHR47396">
    <property type="entry name" value="TYPE I RESTRICTION ENZYME ECOKI R PROTEIN"/>
    <property type="match status" value="1"/>
</dbReference>
<dbReference type="InterPro" id="IPR027417">
    <property type="entry name" value="P-loop_NTPase"/>
</dbReference>
<sequence length="990" mass="110460">MQIRLQTLDHQQRALSAATGVFADIDVSFASASEANPVFDANDPQITYNIAQLQAGVVDGVAAVPRAWRTRTDDGVLGVDIKMETGTGKTLVYTQLMFELNRLYGFHKFIILVPSTPIKEGTRSFIKADYARQYFDDTYGGRFKLDLQVLDPQKRSKGRKMFPSAVSNFVQASRLAKGRISALLMTDGMLQSKATMANAYDQTVLGMSSQPYEALAMTRPIVIIDEPHRFRRENKAYQVLLEKIQPQAIFRFGATFPKLDKSGATDYNNLVFNLGSVEAFNEQLVKGVAIQYPQDDGSESVRLKLTGMSRSKPKSATFNNLDTGKSITLRVGESLGDVDGDFAGVTVESVGKTENALIKSGVTLSNGQILAAGDILASRVYSQTYQSLMMKQALDNHFEVEWENFRRSTKVKTLTLFFIDSIESYRGEDGPGHLRARFHELLTAKLNEQIDKHKNDTSAVGKEYVAYLRASLADVAATNGGYFSADNSSSDEAIQAEVDQILRDKQSLLSFTHPDGAPNTMRFIFSKWTLREGWDNPNVFQIVKLRSSGSEISKLQEVGRGLRLPVDVDGTRLAHEQFYLTYLIDYTEKSFANALIGEINSDVALATPSVKELLPKVAAELGVVETDLFIRLLQAGLVDTDKNVIEGKEAELLEAYPQFNAGKLKPDKVVTNKDKTKVGIRAGRYAELKDLWEAVNAKYYLRLEDLTDKEVAACVDGILDSGIYTEQTGRFTQETIEHGDDGELIAKTSTKAVFSIDDTLTYGNWLKGAYLQTYLPLQAINAGLVRYNKKHPLLDGFFNKATLARFVSKFHEWMQREFINRFSYTRIDAPLGATALTEPDGQPLRDIVQGNIGIYRDTSANVPEKFLYDAFVYDSPKEKDNIQDSDALDEIIVYGKIPRRSIRVPVYFGGTTSPDFMYVLKGADGKISLNFIIETKDVNAQSDLRESEKLRFKAAKKFFESINGENINVRFTPQLKHDDVVTMIKQVIAD</sequence>
<dbReference type="InterPro" id="IPR006935">
    <property type="entry name" value="Helicase/UvrB_N"/>
</dbReference>
<organism evidence="3 4">
    <name type="scientific">Trueperella pyogenes</name>
    <dbReference type="NCBI Taxonomy" id="1661"/>
    <lineage>
        <taxon>Bacteria</taxon>
        <taxon>Bacillati</taxon>
        <taxon>Actinomycetota</taxon>
        <taxon>Actinomycetes</taxon>
        <taxon>Actinomycetales</taxon>
        <taxon>Actinomycetaceae</taxon>
        <taxon>Trueperella</taxon>
    </lineage>
</organism>
<dbReference type="Pfam" id="PF19778">
    <property type="entry name" value="RE_endonuc"/>
    <property type="match status" value="1"/>
</dbReference>
<dbReference type="GO" id="GO:0004519">
    <property type="term" value="F:endonuclease activity"/>
    <property type="evidence" value="ECO:0007669"/>
    <property type="project" value="UniProtKB-KW"/>
</dbReference>